<protein>
    <submittedName>
        <fullName evidence="2">DUF2264 domain-containing protein</fullName>
    </submittedName>
</protein>
<dbReference type="EMBL" id="DWVS01000272">
    <property type="protein sequence ID" value="HJC88449.1"/>
    <property type="molecule type" value="Genomic_DNA"/>
</dbReference>
<reference evidence="2" key="1">
    <citation type="journal article" date="2021" name="PeerJ">
        <title>Extensive microbial diversity within the chicken gut microbiome revealed by metagenomics and culture.</title>
        <authorList>
            <person name="Gilroy R."/>
            <person name="Ravi A."/>
            <person name="Getino M."/>
            <person name="Pursley I."/>
            <person name="Horton D.L."/>
            <person name="Alikhan N.F."/>
            <person name="Baker D."/>
            <person name="Gharbi K."/>
            <person name="Hall N."/>
            <person name="Watson M."/>
            <person name="Adriaenssens E.M."/>
            <person name="Foster-Nyarko E."/>
            <person name="Jarju S."/>
            <person name="Secka A."/>
            <person name="Antonio M."/>
            <person name="Oren A."/>
            <person name="Chaudhuri R.R."/>
            <person name="La Ragione R."/>
            <person name="Hildebrand F."/>
            <person name="Pallen M.J."/>
        </authorList>
    </citation>
    <scope>NUCLEOTIDE SEQUENCE</scope>
    <source>
        <strain evidence="2">ChiBcec1-1630</strain>
    </source>
</reference>
<dbReference type="InterPro" id="IPR016624">
    <property type="entry name" value="UCP014753"/>
</dbReference>
<evidence type="ECO:0000259" key="1">
    <source>
        <dbReference type="Pfam" id="PF10022"/>
    </source>
</evidence>
<dbReference type="PANTHER" id="PTHR35339">
    <property type="entry name" value="LINALOOL DEHYDRATASE_ISOMERASE DOMAIN-CONTAINING PROTEIN"/>
    <property type="match status" value="1"/>
</dbReference>
<evidence type="ECO:0000313" key="3">
    <source>
        <dbReference type="Proteomes" id="UP000823922"/>
    </source>
</evidence>
<proteinExistence type="predicted"/>
<gene>
    <name evidence="2" type="ORF">H9926_10590</name>
</gene>
<dbReference type="Proteomes" id="UP000823922">
    <property type="component" value="Unassembled WGS sequence"/>
</dbReference>
<evidence type="ECO:0000313" key="2">
    <source>
        <dbReference type="EMBL" id="HJC88449.1"/>
    </source>
</evidence>
<organism evidence="2 3">
    <name type="scientific">Candidatus Eisenbergiella intestinigallinarum</name>
    <dbReference type="NCBI Taxonomy" id="2838549"/>
    <lineage>
        <taxon>Bacteria</taxon>
        <taxon>Bacillati</taxon>
        <taxon>Bacillota</taxon>
        <taxon>Clostridia</taxon>
        <taxon>Lachnospirales</taxon>
        <taxon>Lachnospiraceae</taxon>
        <taxon>Eisenbergiella</taxon>
    </lineage>
</organism>
<name>A0A9D2QJ18_9FIRM</name>
<sequence length="383" mass="43512">MEENMETRKKWLDAMLRIISPVFCALEKEELKRSIPLPFHEERSAFAPLEAFGRSMLGLAPWLEAEGLEGEEAKLQELWRKRAVRCIDRATDPESADFMNFTEGAQPLVDAAFLCHALVRAPRRLAGALPEKVRENLVRALCSTRIITPGGNNWIFFSAMVEAGLYVLGETDYDRTRIAYALRTFQDWYKGDGIYGDGPMFHWDYYNSFVIQPMYVDLMELFGDSREEYASMKERVLARASRYASVLERLIAPDGSYPVIGRSICYRFGAFQMLAQAALQHRLEPQVHPAQVRCALTAVMERCMGGEGTFDEKGWLRPGVCGYQPELAEEYINTGSLYLCSAMFLPLGLPVTDPFWVDADEDWSSRKVWSGGHITIDHALTEK</sequence>
<dbReference type="InterPro" id="IPR049349">
    <property type="entry name" value="DUF2264_N"/>
</dbReference>
<dbReference type="PANTHER" id="PTHR35339:SF3">
    <property type="entry name" value="DUF2264 DOMAIN-CONTAINING PROTEIN"/>
    <property type="match status" value="1"/>
</dbReference>
<comment type="caution">
    <text evidence="2">The sequence shown here is derived from an EMBL/GenBank/DDBJ whole genome shotgun (WGS) entry which is preliminary data.</text>
</comment>
<dbReference type="Pfam" id="PF10022">
    <property type="entry name" value="DUF2264"/>
    <property type="match status" value="1"/>
</dbReference>
<reference evidence="2" key="2">
    <citation type="submission" date="2021-04" db="EMBL/GenBank/DDBJ databases">
        <authorList>
            <person name="Gilroy R."/>
        </authorList>
    </citation>
    <scope>NUCLEOTIDE SEQUENCE</scope>
    <source>
        <strain evidence="2">ChiBcec1-1630</strain>
    </source>
</reference>
<feature type="domain" description="DUF2264" evidence="1">
    <location>
        <begin position="7"/>
        <end position="363"/>
    </location>
</feature>
<accession>A0A9D2QJ18</accession>
<dbReference type="AlphaFoldDB" id="A0A9D2QJ18"/>
<dbReference type="PIRSF" id="PIRSF014753">
    <property type="entry name" value="UCP014753"/>
    <property type="match status" value="1"/>
</dbReference>